<reference evidence="2 3" key="2">
    <citation type="submission" date="2021-10" db="EMBL/GenBank/DDBJ databases">
        <authorList>
            <person name="Piombo E."/>
        </authorList>
    </citation>
    <scope>NUCLEOTIDE SEQUENCE [LARGE SCALE GENOMIC DNA]</scope>
</reference>
<evidence type="ECO:0000256" key="1">
    <source>
        <dbReference type="SAM" id="SignalP"/>
    </source>
</evidence>
<feature type="chain" id="PRO_5040422293" description="C2H2-type domain-containing protein" evidence="1">
    <location>
        <begin position="22"/>
        <end position="102"/>
    </location>
</feature>
<feature type="signal peptide" evidence="1">
    <location>
        <begin position="1"/>
        <end position="21"/>
    </location>
</feature>
<protein>
    <recommendedName>
        <fullName evidence="4">C2H2-type domain-containing protein</fullName>
    </recommendedName>
</protein>
<name>A0A9N9U9Z5_9HYPO</name>
<keyword evidence="1" id="KW-0732">Signal</keyword>
<sequence>MRFSAVILTAGAMSAISGVSAQSSNGVGELRARSAKDLLHLAIRSLDDEQADAVFARYLELNERNEESSSIFKRDIKCPYCSIKVPKEYAPMLAAHIKQHTK</sequence>
<dbReference type="EMBL" id="CABFNO020001340">
    <property type="protein sequence ID" value="CAG9982414.1"/>
    <property type="molecule type" value="Genomic_DNA"/>
</dbReference>
<gene>
    <name evidence="2" type="ORF">CBYS24578_00013242</name>
</gene>
<organism evidence="2 3">
    <name type="scientific">Clonostachys byssicola</name>
    <dbReference type="NCBI Taxonomy" id="160290"/>
    <lineage>
        <taxon>Eukaryota</taxon>
        <taxon>Fungi</taxon>
        <taxon>Dikarya</taxon>
        <taxon>Ascomycota</taxon>
        <taxon>Pezizomycotina</taxon>
        <taxon>Sordariomycetes</taxon>
        <taxon>Hypocreomycetidae</taxon>
        <taxon>Hypocreales</taxon>
        <taxon>Bionectriaceae</taxon>
        <taxon>Clonostachys</taxon>
    </lineage>
</organism>
<accession>A0A9N9U9Z5</accession>
<evidence type="ECO:0000313" key="3">
    <source>
        <dbReference type="Proteomes" id="UP000754883"/>
    </source>
</evidence>
<reference evidence="3" key="1">
    <citation type="submission" date="2019-06" db="EMBL/GenBank/DDBJ databases">
        <authorList>
            <person name="Broberg M."/>
        </authorList>
    </citation>
    <scope>NUCLEOTIDE SEQUENCE [LARGE SCALE GENOMIC DNA]</scope>
</reference>
<evidence type="ECO:0008006" key="4">
    <source>
        <dbReference type="Google" id="ProtNLM"/>
    </source>
</evidence>
<evidence type="ECO:0000313" key="2">
    <source>
        <dbReference type="EMBL" id="CAG9982414.1"/>
    </source>
</evidence>
<comment type="caution">
    <text evidence="2">The sequence shown here is derived from an EMBL/GenBank/DDBJ whole genome shotgun (WGS) entry which is preliminary data.</text>
</comment>
<keyword evidence="3" id="KW-1185">Reference proteome</keyword>
<proteinExistence type="predicted"/>
<dbReference type="Proteomes" id="UP000754883">
    <property type="component" value="Unassembled WGS sequence"/>
</dbReference>
<dbReference type="AlphaFoldDB" id="A0A9N9U9Z5"/>